<dbReference type="AlphaFoldDB" id="A0A9P5PM71"/>
<dbReference type="OrthoDB" id="5569309at2759"/>
<protein>
    <submittedName>
        <fullName evidence="1">Uncharacterized protein</fullName>
    </submittedName>
</protein>
<proteinExistence type="predicted"/>
<organism evidence="1 2">
    <name type="scientific">Rhodocollybia butyracea</name>
    <dbReference type="NCBI Taxonomy" id="206335"/>
    <lineage>
        <taxon>Eukaryota</taxon>
        <taxon>Fungi</taxon>
        <taxon>Dikarya</taxon>
        <taxon>Basidiomycota</taxon>
        <taxon>Agaricomycotina</taxon>
        <taxon>Agaricomycetes</taxon>
        <taxon>Agaricomycetidae</taxon>
        <taxon>Agaricales</taxon>
        <taxon>Marasmiineae</taxon>
        <taxon>Omphalotaceae</taxon>
        <taxon>Rhodocollybia</taxon>
    </lineage>
</organism>
<feature type="non-terminal residue" evidence="1">
    <location>
        <position position="1"/>
    </location>
</feature>
<dbReference type="Proteomes" id="UP000772434">
    <property type="component" value="Unassembled WGS sequence"/>
</dbReference>
<evidence type="ECO:0000313" key="2">
    <source>
        <dbReference type="Proteomes" id="UP000772434"/>
    </source>
</evidence>
<keyword evidence="2" id="KW-1185">Reference proteome</keyword>
<evidence type="ECO:0000313" key="1">
    <source>
        <dbReference type="EMBL" id="KAF9065799.1"/>
    </source>
</evidence>
<feature type="non-terminal residue" evidence="1">
    <location>
        <position position="57"/>
    </location>
</feature>
<dbReference type="EMBL" id="JADNRY010000098">
    <property type="protein sequence ID" value="KAF9065799.1"/>
    <property type="molecule type" value="Genomic_DNA"/>
</dbReference>
<accession>A0A9P5PM71</accession>
<sequence length="57" mass="6643">VFTGSLNSKLKEDMKDLAWVLKLDLDGNNDVLRTRIKSHFEEHPELVQDPRYRGIFG</sequence>
<reference evidence="1" key="1">
    <citation type="submission" date="2020-11" db="EMBL/GenBank/DDBJ databases">
        <authorList>
            <consortium name="DOE Joint Genome Institute"/>
            <person name="Ahrendt S."/>
            <person name="Riley R."/>
            <person name="Andreopoulos W."/>
            <person name="Labutti K."/>
            <person name="Pangilinan J."/>
            <person name="Ruiz-Duenas F.J."/>
            <person name="Barrasa J.M."/>
            <person name="Sanchez-Garcia M."/>
            <person name="Camarero S."/>
            <person name="Miyauchi S."/>
            <person name="Serrano A."/>
            <person name="Linde D."/>
            <person name="Babiker R."/>
            <person name="Drula E."/>
            <person name="Ayuso-Fernandez I."/>
            <person name="Pacheco R."/>
            <person name="Padilla G."/>
            <person name="Ferreira P."/>
            <person name="Barriuso J."/>
            <person name="Kellner H."/>
            <person name="Castanera R."/>
            <person name="Alfaro M."/>
            <person name="Ramirez L."/>
            <person name="Pisabarro A.G."/>
            <person name="Kuo A."/>
            <person name="Tritt A."/>
            <person name="Lipzen A."/>
            <person name="He G."/>
            <person name="Yan M."/>
            <person name="Ng V."/>
            <person name="Cullen D."/>
            <person name="Martin F."/>
            <person name="Rosso M.-N."/>
            <person name="Henrissat B."/>
            <person name="Hibbett D."/>
            <person name="Martinez A.T."/>
            <person name="Grigoriev I.V."/>
        </authorList>
    </citation>
    <scope>NUCLEOTIDE SEQUENCE</scope>
    <source>
        <strain evidence="1">AH 40177</strain>
    </source>
</reference>
<name>A0A9P5PM71_9AGAR</name>
<gene>
    <name evidence="1" type="ORF">BDP27DRAFT_1154916</name>
</gene>
<comment type="caution">
    <text evidence="1">The sequence shown here is derived from an EMBL/GenBank/DDBJ whole genome shotgun (WGS) entry which is preliminary data.</text>
</comment>